<sequence>MILTLTGWHAPPAPMRLHNGISSPFRTRADDDHVLNQGSTSHPTLSQNQDLIGELSDVEPLHLSRRRHLVGAIVNKLPGTYAWFSASSENLLGDTLDLRADDIATPPAAACDLVLGRPRSARYRCCD</sequence>
<gene>
    <name evidence="1" type="ORF">N0V91_002432</name>
</gene>
<keyword evidence="2" id="KW-1185">Reference proteome</keyword>
<evidence type="ECO:0000313" key="2">
    <source>
        <dbReference type="Proteomes" id="UP001140510"/>
    </source>
</evidence>
<dbReference type="Proteomes" id="UP001140510">
    <property type="component" value="Unassembled WGS sequence"/>
</dbReference>
<name>A0A9W9DA02_9PLEO</name>
<comment type="caution">
    <text evidence="1">The sequence shown here is derived from an EMBL/GenBank/DDBJ whole genome shotgun (WGS) entry which is preliminary data.</text>
</comment>
<proteinExistence type="predicted"/>
<evidence type="ECO:0000313" key="1">
    <source>
        <dbReference type="EMBL" id="KAJ4409511.1"/>
    </source>
</evidence>
<organism evidence="1 2">
    <name type="scientific">Didymella pomorum</name>
    <dbReference type="NCBI Taxonomy" id="749634"/>
    <lineage>
        <taxon>Eukaryota</taxon>
        <taxon>Fungi</taxon>
        <taxon>Dikarya</taxon>
        <taxon>Ascomycota</taxon>
        <taxon>Pezizomycotina</taxon>
        <taxon>Dothideomycetes</taxon>
        <taxon>Pleosporomycetidae</taxon>
        <taxon>Pleosporales</taxon>
        <taxon>Pleosporineae</taxon>
        <taxon>Didymellaceae</taxon>
        <taxon>Didymella</taxon>
    </lineage>
</organism>
<reference evidence="1" key="1">
    <citation type="submission" date="2022-10" db="EMBL/GenBank/DDBJ databases">
        <title>Tapping the CABI collections for fungal endophytes: first genome assemblies for Collariella, Neodidymelliopsis, Ascochyta clinopodiicola, Didymella pomorum, Didymosphaeria variabile, Neocosmospora piperis and Neocucurbitaria cava.</title>
        <authorList>
            <person name="Hill R."/>
        </authorList>
    </citation>
    <scope>NUCLEOTIDE SEQUENCE</scope>
    <source>
        <strain evidence="1">IMI 355091</strain>
    </source>
</reference>
<dbReference type="AlphaFoldDB" id="A0A9W9DA02"/>
<dbReference type="EMBL" id="JAPEVA010000011">
    <property type="protein sequence ID" value="KAJ4409511.1"/>
    <property type="molecule type" value="Genomic_DNA"/>
</dbReference>
<accession>A0A9W9DA02</accession>
<protein>
    <submittedName>
        <fullName evidence="1">Uncharacterized protein</fullName>
    </submittedName>
</protein>